<name>A0ACC6UTK1_STRAO</name>
<dbReference type="Proteomes" id="UP001565447">
    <property type="component" value="Unassembled WGS sequence"/>
</dbReference>
<sequence>MVDRLLAVLLRLEGRRVLGVAIDLCGLGDVVDRRAGGAVVARGHGLADRGEAGTRRHHLGADDIGVVGDALRGLDETVRPLGEGGSGLALPVDAADVLLEFLRRCPDGVSCLDEGLGRRLQQFRAGRLDDVDHVVEVVTLKVRGAEVESPVVEGAERSGEPRHVRDRVEDAVLLPGLLAFLQEGVRLLLVPAHQYPASV</sequence>
<protein>
    <submittedName>
        <fullName evidence="1">Uncharacterized protein</fullName>
    </submittedName>
</protein>
<evidence type="ECO:0000313" key="2">
    <source>
        <dbReference type="Proteomes" id="UP001565447"/>
    </source>
</evidence>
<dbReference type="EMBL" id="JBGCBD010000002">
    <property type="protein sequence ID" value="MEY9814723.1"/>
    <property type="molecule type" value="Genomic_DNA"/>
</dbReference>
<comment type="caution">
    <text evidence="1">The sequence shown here is derived from an EMBL/GenBank/DDBJ whole genome shotgun (WGS) entry which is preliminary data.</text>
</comment>
<accession>A0ACC6UTK1</accession>
<gene>
    <name evidence="1" type="ORF">RKD21_004980</name>
</gene>
<keyword evidence="2" id="KW-1185">Reference proteome</keyword>
<organism evidence="1 2">
    <name type="scientific">Streptomyces albogriseolus</name>
    <dbReference type="NCBI Taxonomy" id="1887"/>
    <lineage>
        <taxon>Bacteria</taxon>
        <taxon>Bacillati</taxon>
        <taxon>Actinomycetota</taxon>
        <taxon>Actinomycetes</taxon>
        <taxon>Kitasatosporales</taxon>
        <taxon>Streptomycetaceae</taxon>
        <taxon>Streptomyces</taxon>
        <taxon>Streptomyces albogriseolus group</taxon>
    </lineage>
</organism>
<evidence type="ECO:0000313" key="1">
    <source>
        <dbReference type="EMBL" id="MEY9814723.1"/>
    </source>
</evidence>
<proteinExistence type="predicted"/>
<reference evidence="1" key="1">
    <citation type="submission" date="2024-07" db="EMBL/GenBank/DDBJ databases">
        <title>Genome sequencing of plant associated microbes to promote plant fitness in Sorghum bicolor and Oryza sativa.</title>
        <authorList>
            <person name="Coleman-Derr D."/>
        </authorList>
    </citation>
    <scope>NUCLEOTIDE SEQUENCE</scope>
    <source>
        <strain evidence="1">SAI-173</strain>
    </source>
</reference>